<proteinExistence type="predicted"/>
<dbReference type="InterPro" id="IPR019734">
    <property type="entry name" value="TPR_rpt"/>
</dbReference>
<organism evidence="3 4">
    <name type="scientific">Pseudanabaena cinerea FACHB-1277</name>
    <dbReference type="NCBI Taxonomy" id="2949581"/>
    <lineage>
        <taxon>Bacteria</taxon>
        <taxon>Bacillati</taxon>
        <taxon>Cyanobacteriota</taxon>
        <taxon>Cyanophyceae</taxon>
        <taxon>Pseudanabaenales</taxon>
        <taxon>Pseudanabaenaceae</taxon>
        <taxon>Pseudanabaena</taxon>
        <taxon>Pseudanabaena cinerea</taxon>
    </lineage>
</organism>
<feature type="transmembrane region" description="Helical" evidence="2">
    <location>
        <begin position="9"/>
        <end position="27"/>
    </location>
</feature>
<accession>A0A926Z6V3</accession>
<keyword evidence="2" id="KW-0472">Membrane</keyword>
<dbReference type="Proteomes" id="UP000631421">
    <property type="component" value="Unassembled WGS sequence"/>
</dbReference>
<gene>
    <name evidence="3" type="ORF">H6F44_03190</name>
</gene>
<dbReference type="Pfam" id="PF13424">
    <property type="entry name" value="TPR_12"/>
    <property type="match status" value="2"/>
</dbReference>
<keyword evidence="2" id="KW-0812">Transmembrane</keyword>
<protein>
    <submittedName>
        <fullName evidence="3">Tetratricopeptide repeat protein</fullName>
    </submittedName>
</protein>
<keyword evidence="4" id="KW-1185">Reference proteome</keyword>
<feature type="coiled-coil region" evidence="1">
    <location>
        <begin position="345"/>
        <end position="410"/>
    </location>
</feature>
<dbReference type="PANTHER" id="PTHR10098">
    <property type="entry name" value="RAPSYN-RELATED"/>
    <property type="match status" value="1"/>
</dbReference>
<evidence type="ECO:0000256" key="1">
    <source>
        <dbReference type="SAM" id="Coils"/>
    </source>
</evidence>
<dbReference type="Gene3D" id="1.25.40.10">
    <property type="entry name" value="Tetratricopeptide repeat domain"/>
    <property type="match status" value="2"/>
</dbReference>
<sequence>MPDYKIMKVYLPVTIIFALNVGFTIAMPETAIAQSHQLMAQSSAAKNELERLIQRGDRALSQNNFKEAISIFQQASQLARQNQDLDSQVLILVGIGRSYDLSGQYLKAEQSFKESLQILSQLAGEFTSIDKRARQNRLKILAHSGLGIAYINIGEYTKASENLQLAVLLSNGEAKNTSLLIHFEPRFKLAELYQKQKKYQEAIAALQQARIVAQQIGDRRAEAMTLTAIGNNFMNLGQFNLASQFHAQAKALGNFPQEPEIANAPARSSGIVGDLVSVAGLLERLTPILQKVNLSIRKMERITANDSRFTVVGRTANNLDELMQNIFNLTPKLRQGDLMSAYPYLQKVNQSMTNLSRNMKDLNLLMEEVKRYPERFPALRQMNIQDIKVLQEIEGELRDLKNSIGKRSKELKKN</sequence>
<reference evidence="3" key="1">
    <citation type="journal article" date="2015" name="ISME J.">
        <title>Draft Genome Sequence of Streptomyces incarnatus NRRL8089, which Produces the Nucleoside Antibiotic Sinefungin.</title>
        <authorList>
            <person name="Oshima K."/>
            <person name="Hattori M."/>
            <person name="Shimizu H."/>
            <person name="Fukuda K."/>
            <person name="Nemoto M."/>
            <person name="Inagaki K."/>
            <person name="Tamura T."/>
        </authorList>
    </citation>
    <scope>NUCLEOTIDE SEQUENCE</scope>
    <source>
        <strain evidence="3">FACHB-1277</strain>
    </source>
</reference>
<dbReference type="SMART" id="SM00028">
    <property type="entry name" value="TPR"/>
    <property type="match status" value="5"/>
</dbReference>
<dbReference type="EMBL" id="JACJPY010000006">
    <property type="protein sequence ID" value="MBD2149134.1"/>
    <property type="molecule type" value="Genomic_DNA"/>
</dbReference>
<keyword evidence="1" id="KW-0175">Coiled coil</keyword>
<dbReference type="InterPro" id="IPR011990">
    <property type="entry name" value="TPR-like_helical_dom_sf"/>
</dbReference>
<dbReference type="RefSeq" id="WP_190349473.1">
    <property type="nucleotide sequence ID" value="NZ_JACJPY010000006.1"/>
</dbReference>
<reference evidence="3" key="2">
    <citation type="submission" date="2020-08" db="EMBL/GenBank/DDBJ databases">
        <authorList>
            <person name="Chen M."/>
            <person name="Teng W."/>
            <person name="Zhao L."/>
            <person name="Hu C."/>
            <person name="Zhou Y."/>
            <person name="Han B."/>
            <person name="Song L."/>
            <person name="Shu W."/>
        </authorList>
    </citation>
    <scope>NUCLEOTIDE SEQUENCE</scope>
    <source>
        <strain evidence="3">FACHB-1277</strain>
    </source>
</reference>
<evidence type="ECO:0000313" key="4">
    <source>
        <dbReference type="Proteomes" id="UP000631421"/>
    </source>
</evidence>
<comment type="caution">
    <text evidence="3">The sequence shown here is derived from an EMBL/GenBank/DDBJ whole genome shotgun (WGS) entry which is preliminary data.</text>
</comment>
<keyword evidence="2" id="KW-1133">Transmembrane helix</keyword>
<dbReference type="AlphaFoldDB" id="A0A926Z6V3"/>
<dbReference type="SUPFAM" id="SSF48452">
    <property type="entry name" value="TPR-like"/>
    <property type="match status" value="1"/>
</dbReference>
<name>A0A926Z6V3_9CYAN</name>
<evidence type="ECO:0000313" key="3">
    <source>
        <dbReference type="EMBL" id="MBD2149134.1"/>
    </source>
</evidence>
<evidence type="ECO:0000256" key="2">
    <source>
        <dbReference type="SAM" id="Phobius"/>
    </source>
</evidence>